<protein>
    <submittedName>
        <fullName evidence="2">Uncharacterized protein</fullName>
    </submittedName>
</protein>
<feature type="compositionally biased region" description="Basic and acidic residues" evidence="1">
    <location>
        <begin position="1"/>
        <end position="10"/>
    </location>
</feature>
<sequence>MQKEKRKQSEDEADDSSLRKRRKADLTKPVSFISTDSKFREPLVAKVRRRARSAAGEAG</sequence>
<dbReference type="Proteomes" id="UP000657918">
    <property type="component" value="Unassembled WGS sequence"/>
</dbReference>
<gene>
    <name evidence="2" type="ORF">SADUNF_Sadunf19G0019800</name>
</gene>
<evidence type="ECO:0000256" key="1">
    <source>
        <dbReference type="SAM" id="MobiDB-lite"/>
    </source>
</evidence>
<reference evidence="2 3" key="1">
    <citation type="submission" date="2020-10" db="EMBL/GenBank/DDBJ databases">
        <title>Plant Genome Project.</title>
        <authorList>
            <person name="Zhang R.-G."/>
        </authorList>
    </citation>
    <scope>NUCLEOTIDE SEQUENCE [LARGE SCALE GENOMIC DNA]</scope>
    <source>
        <strain evidence="2">FAFU-HL-1</strain>
        <tissue evidence="2">Leaf</tissue>
    </source>
</reference>
<keyword evidence="3" id="KW-1185">Reference proteome</keyword>
<name>A0A835J0Q0_9ROSI</name>
<evidence type="ECO:0000313" key="2">
    <source>
        <dbReference type="EMBL" id="KAF9660976.1"/>
    </source>
</evidence>
<organism evidence="2 3">
    <name type="scientific">Salix dunnii</name>
    <dbReference type="NCBI Taxonomy" id="1413687"/>
    <lineage>
        <taxon>Eukaryota</taxon>
        <taxon>Viridiplantae</taxon>
        <taxon>Streptophyta</taxon>
        <taxon>Embryophyta</taxon>
        <taxon>Tracheophyta</taxon>
        <taxon>Spermatophyta</taxon>
        <taxon>Magnoliopsida</taxon>
        <taxon>eudicotyledons</taxon>
        <taxon>Gunneridae</taxon>
        <taxon>Pentapetalae</taxon>
        <taxon>rosids</taxon>
        <taxon>fabids</taxon>
        <taxon>Malpighiales</taxon>
        <taxon>Salicaceae</taxon>
        <taxon>Saliceae</taxon>
        <taxon>Salix</taxon>
    </lineage>
</organism>
<evidence type="ECO:0000313" key="3">
    <source>
        <dbReference type="Proteomes" id="UP000657918"/>
    </source>
</evidence>
<feature type="region of interest" description="Disordered" evidence="1">
    <location>
        <begin position="1"/>
        <end position="59"/>
    </location>
</feature>
<accession>A0A835J0Q0</accession>
<dbReference type="EMBL" id="JADGMS010000019">
    <property type="protein sequence ID" value="KAF9660976.1"/>
    <property type="molecule type" value="Genomic_DNA"/>
</dbReference>
<proteinExistence type="predicted"/>
<comment type="caution">
    <text evidence="2">The sequence shown here is derived from an EMBL/GenBank/DDBJ whole genome shotgun (WGS) entry which is preliminary data.</text>
</comment>
<dbReference type="AlphaFoldDB" id="A0A835J0Q0"/>